<dbReference type="EMBL" id="LR797458">
    <property type="protein sequence ID" value="CAB4217627.1"/>
    <property type="molecule type" value="Genomic_DNA"/>
</dbReference>
<dbReference type="EMBL" id="LR796751">
    <property type="protein sequence ID" value="CAB4163659.1"/>
    <property type="molecule type" value="Genomic_DNA"/>
</dbReference>
<proteinExistence type="predicted"/>
<accession>A0A6J5MGV4</accession>
<name>A0A6J5MGV4_9CAUD</name>
<gene>
    <name evidence="4" type="ORF">UFOVP1147_53</name>
    <name evidence="5" type="ORF">UFOVP1594_49</name>
    <name evidence="1" type="ORF">UFOVP484_20</name>
    <name evidence="2" type="ORF">UFOVP808_36</name>
    <name evidence="3" type="ORF">UFOVP994_49</name>
</gene>
<evidence type="ECO:0000313" key="3">
    <source>
        <dbReference type="EMBL" id="CAB4175991.1"/>
    </source>
</evidence>
<evidence type="ECO:0000313" key="5">
    <source>
        <dbReference type="EMBL" id="CAB4217627.1"/>
    </source>
</evidence>
<sequence>MTVPLPEPDMSYVIDGPAKYNAQQMHQYAAAENAALHTQVRVLREALVMCSTAGDGLTLAQEAQIRAALGETK</sequence>
<evidence type="ECO:0000313" key="4">
    <source>
        <dbReference type="EMBL" id="CAB4186531.1"/>
    </source>
</evidence>
<dbReference type="EMBL" id="LR796930">
    <property type="protein sequence ID" value="CAB4175991.1"/>
    <property type="molecule type" value="Genomic_DNA"/>
</dbReference>
<evidence type="ECO:0000313" key="2">
    <source>
        <dbReference type="EMBL" id="CAB4163659.1"/>
    </source>
</evidence>
<organism evidence="1">
    <name type="scientific">uncultured Caudovirales phage</name>
    <dbReference type="NCBI Taxonomy" id="2100421"/>
    <lineage>
        <taxon>Viruses</taxon>
        <taxon>Duplodnaviria</taxon>
        <taxon>Heunggongvirae</taxon>
        <taxon>Uroviricota</taxon>
        <taxon>Caudoviricetes</taxon>
        <taxon>Peduoviridae</taxon>
        <taxon>Maltschvirus</taxon>
        <taxon>Maltschvirus maltsch</taxon>
    </lineage>
</organism>
<dbReference type="EMBL" id="LR797096">
    <property type="protein sequence ID" value="CAB4186531.1"/>
    <property type="molecule type" value="Genomic_DNA"/>
</dbReference>
<protein>
    <submittedName>
        <fullName evidence="1">Uncharacterized protein</fullName>
    </submittedName>
</protein>
<evidence type="ECO:0000313" key="1">
    <source>
        <dbReference type="EMBL" id="CAB4146215.1"/>
    </source>
</evidence>
<dbReference type="EMBL" id="LR796463">
    <property type="protein sequence ID" value="CAB4146215.1"/>
    <property type="molecule type" value="Genomic_DNA"/>
</dbReference>
<reference evidence="1" key="1">
    <citation type="submission" date="2020-04" db="EMBL/GenBank/DDBJ databases">
        <authorList>
            <person name="Chiriac C."/>
            <person name="Salcher M."/>
            <person name="Ghai R."/>
            <person name="Kavagutti S V."/>
        </authorList>
    </citation>
    <scope>NUCLEOTIDE SEQUENCE</scope>
</reference>